<dbReference type="InterPro" id="IPR050327">
    <property type="entry name" value="Proton-linked_MCT"/>
</dbReference>
<feature type="transmembrane region" description="Helical" evidence="4">
    <location>
        <begin position="220"/>
        <end position="242"/>
    </location>
</feature>
<dbReference type="AlphaFoldDB" id="A0A8J7SPB4"/>
<dbReference type="Proteomes" id="UP000624703">
    <property type="component" value="Unassembled WGS sequence"/>
</dbReference>
<comment type="caution">
    <text evidence="6">The sequence shown here is derived from an EMBL/GenBank/DDBJ whole genome shotgun (WGS) entry which is preliminary data.</text>
</comment>
<feature type="transmembrane region" description="Helical" evidence="4">
    <location>
        <begin position="148"/>
        <end position="170"/>
    </location>
</feature>
<evidence type="ECO:0000256" key="4">
    <source>
        <dbReference type="SAM" id="Phobius"/>
    </source>
</evidence>
<feature type="transmembrane region" description="Helical" evidence="4">
    <location>
        <begin position="371"/>
        <end position="391"/>
    </location>
</feature>
<gene>
    <name evidence="6" type="ORF">JIN82_13785</name>
</gene>
<dbReference type="PROSITE" id="PS50850">
    <property type="entry name" value="MFS"/>
    <property type="match status" value="1"/>
</dbReference>
<dbReference type="EMBL" id="JAENIM010000044">
    <property type="protein sequence ID" value="MBK1792228.1"/>
    <property type="molecule type" value="Genomic_DNA"/>
</dbReference>
<dbReference type="InterPro" id="IPR020846">
    <property type="entry name" value="MFS_dom"/>
</dbReference>
<dbReference type="GO" id="GO:0022857">
    <property type="term" value="F:transmembrane transporter activity"/>
    <property type="evidence" value="ECO:0007669"/>
    <property type="project" value="InterPro"/>
</dbReference>
<feature type="transmembrane region" description="Helical" evidence="4">
    <location>
        <begin position="85"/>
        <end position="109"/>
    </location>
</feature>
<reference evidence="6" key="1">
    <citation type="submission" date="2021-01" db="EMBL/GenBank/DDBJ databases">
        <title>Modified the classification status of verrucomicrobia.</title>
        <authorList>
            <person name="Feng X."/>
        </authorList>
    </citation>
    <scope>NUCLEOTIDE SEQUENCE</scope>
    <source>
        <strain evidence="6">_KCTC 22039</strain>
    </source>
</reference>
<dbReference type="Pfam" id="PF07690">
    <property type="entry name" value="MFS_1"/>
    <property type="match status" value="2"/>
</dbReference>
<dbReference type="PANTHER" id="PTHR11360">
    <property type="entry name" value="MONOCARBOXYLATE TRANSPORTER"/>
    <property type="match status" value="1"/>
</dbReference>
<keyword evidence="1 4" id="KW-0812">Transmembrane</keyword>
<name>A0A8J7SPB4_9BACT</name>
<dbReference type="PANTHER" id="PTHR11360:SF308">
    <property type="entry name" value="BLL3089 PROTEIN"/>
    <property type="match status" value="1"/>
</dbReference>
<feature type="transmembrane region" description="Helical" evidence="4">
    <location>
        <begin position="60"/>
        <end position="79"/>
    </location>
</feature>
<keyword evidence="2 4" id="KW-1133">Transmembrane helix</keyword>
<dbReference type="InterPro" id="IPR036259">
    <property type="entry name" value="MFS_trans_sf"/>
</dbReference>
<proteinExistence type="predicted"/>
<protein>
    <submittedName>
        <fullName evidence="6">MFS transporter</fullName>
    </submittedName>
</protein>
<evidence type="ECO:0000313" key="7">
    <source>
        <dbReference type="Proteomes" id="UP000624703"/>
    </source>
</evidence>
<evidence type="ECO:0000256" key="3">
    <source>
        <dbReference type="ARBA" id="ARBA00023136"/>
    </source>
</evidence>
<feature type="transmembrane region" description="Helical" evidence="4">
    <location>
        <begin position="121"/>
        <end position="142"/>
    </location>
</feature>
<feature type="transmembrane region" description="Helical" evidence="4">
    <location>
        <begin position="29"/>
        <end position="48"/>
    </location>
</feature>
<dbReference type="InterPro" id="IPR011701">
    <property type="entry name" value="MFS"/>
</dbReference>
<organism evidence="6 7">
    <name type="scientific">Persicirhabdus sediminis</name>
    <dbReference type="NCBI Taxonomy" id="454144"/>
    <lineage>
        <taxon>Bacteria</taxon>
        <taxon>Pseudomonadati</taxon>
        <taxon>Verrucomicrobiota</taxon>
        <taxon>Verrucomicrobiia</taxon>
        <taxon>Verrucomicrobiales</taxon>
        <taxon>Verrucomicrobiaceae</taxon>
        <taxon>Persicirhabdus</taxon>
    </lineage>
</organism>
<sequence length="397" mass="42201">MTFCSGPGQSFLFMMFQPYLLEEFQLSRWSFALIYGAGSFCSAILVSVVGRITDRVGVRLSLAVAAVLMSLACVGMMTASGVVSLSLALAVLRALGQGTMMLLCSLLMAQWYSQRRGRAMSIASMGLATSSAVMPALCLLLIDHFGWRVSYGILGLMLLFLLGTAAGLIVRNRPEDIDQHVDGIEPDSQLENQLDAADNDAQPAGPSSQLDRRVWTSPRFWVLVSALASAPFVITALVFHQVSIFAEKGIEDDVAAGVMVVFAIAAACANLLSGGLIDRFGVRKVLRASLLLQILALLLVQVLSPGPMVVVYILVLGLANGSASVLMGVTWVRFYGRDGLGKVQGSAGTVVLTAAALAPMLPGAVKDITGSFSMGLWLCILVPITGLLFLIRELPEK</sequence>
<feature type="transmembrane region" description="Helical" evidence="4">
    <location>
        <begin position="346"/>
        <end position="365"/>
    </location>
</feature>
<dbReference type="SUPFAM" id="SSF103473">
    <property type="entry name" value="MFS general substrate transporter"/>
    <property type="match status" value="1"/>
</dbReference>
<dbReference type="Gene3D" id="1.20.1250.20">
    <property type="entry name" value="MFS general substrate transporter like domains"/>
    <property type="match status" value="2"/>
</dbReference>
<evidence type="ECO:0000259" key="5">
    <source>
        <dbReference type="PROSITE" id="PS50850"/>
    </source>
</evidence>
<evidence type="ECO:0000313" key="6">
    <source>
        <dbReference type="EMBL" id="MBK1792228.1"/>
    </source>
</evidence>
<feature type="transmembrane region" description="Helical" evidence="4">
    <location>
        <begin position="285"/>
        <end position="303"/>
    </location>
</feature>
<keyword evidence="7" id="KW-1185">Reference proteome</keyword>
<evidence type="ECO:0000256" key="2">
    <source>
        <dbReference type="ARBA" id="ARBA00022989"/>
    </source>
</evidence>
<evidence type="ECO:0000256" key="1">
    <source>
        <dbReference type="ARBA" id="ARBA00022692"/>
    </source>
</evidence>
<feature type="transmembrane region" description="Helical" evidence="4">
    <location>
        <begin position="254"/>
        <end position="273"/>
    </location>
</feature>
<feature type="transmembrane region" description="Helical" evidence="4">
    <location>
        <begin position="309"/>
        <end position="334"/>
    </location>
</feature>
<feature type="domain" description="Major facilitator superfamily (MFS) profile" evidence="5">
    <location>
        <begin position="1"/>
        <end position="397"/>
    </location>
</feature>
<accession>A0A8J7SPB4</accession>
<keyword evidence="3 4" id="KW-0472">Membrane</keyword>